<protein>
    <submittedName>
        <fullName evidence="2">Uncharacterized protein</fullName>
    </submittedName>
</protein>
<evidence type="ECO:0000313" key="2">
    <source>
        <dbReference type="WBParaSite" id="nRc.2.0.1.t21594-RA"/>
    </source>
</evidence>
<dbReference type="AlphaFoldDB" id="A0A915J759"/>
<sequence>MHVKFNLHFLEQIPMEHSQLRASLELALPLVNLIKPLVHLYPTSTCSNSNCSNEEVITRIDMLNKFRLDSMILHNNSHFSCILIQSNMDTTSYYLCDSMYPELQEVNPENVENHVS</sequence>
<dbReference type="WBParaSite" id="nRc.2.0.1.t21594-RA">
    <property type="protein sequence ID" value="nRc.2.0.1.t21594-RA"/>
    <property type="gene ID" value="nRc.2.0.1.g21594"/>
</dbReference>
<keyword evidence="1" id="KW-1185">Reference proteome</keyword>
<organism evidence="1 2">
    <name type="scientific">Romanomermis culicivorax</name>
    <name type="common">Nematode worm</name>
    <dbReference type="NCBI Taxonomy" id="13658"/>
    <lineage>
        <taxon>Eukaryota</taxon>
        <taxon>Metazoa</taxon>
        <taxon>Ecdysozoa</taxon>
        <taxon>Nematoda</taxon>
        <taxon>Enoplea</taxon>
        <taxon>Dorylaimia</taxon>
        <taxon>Mermithida</taxon>
        <taxon>Mermithoidea</taxon>
        <taxon>Mermithidae</taxon>
        <taxon>Romanomermis</taxon>
    </lineage>
</organism>
<reference evidence="2" key="1">
    <citation type="submission" date="2022-11" db="UniProtKB">
        <authorList>
            <consortium name="WormBaseParasite"/>
        </authorList>
    </citation>
    <scope>IDENTIFICATION</scope>
</reference>
<accession>A0A915J759</accession>
<name>A0A915J759_ROMCU</name>
<proteinExistence type="predicted"/>
<dbReference type="Proteomes" id="UP000887565">
    <property type="component" value="Unplaced"/>
</dbReference>
<evidence type="ECO:0000313" key="1">
    <source>
        <dbReference type="Proteomes" id="UP000887565"/>
    </source>
</evidence>